<dbReference type="InterPro" id="IPR003165">
    <property type="entry name" value="Piwi"/>
</dbReference>
<proteinExistence type="predicted"/>
<dbReference type="Gene3D" id="3.30.420.10">
    <property type="entry name" value="Ribonuclease H-like superfamily/Ribonuclease H"/>
    <property type="match status" value="1"/>
</dbReference>
<evidence type="ECO:0000259" key="1">
    <source>
        <dbReference type="SMART" id="SM00950"/>
    </source>
</evidence>
<gene>
    <name evidence="3" type="primary">LOC113789264</name>
</gene>
<dbReference type="AlphaFoldDB" id="A0A6P6XNZ8"/>
<dbReference type="GO" id="GO:0003676">
    <property type="term" value="F:nucleic acid binding"/>
    <property type="evidence" value="ECO:0007669"/>
    <property type="project" value="InterPro"/>
</dbReference>
<accession>A0A6P6XNZ8</accession>
<evidence type="ECO:0000313" key="2">
    <source>
        <dbReference type="Proteomes" id="UP000515146"/>
    </source>
</evidence>
<sequence length="658" mass="77211">MENSDDSDNIGDESTEFNVKSNYFRLSFLPIVIYKYSVQIIPMIYRENEILNIVKKFIIKNSTLLPRCYYENGYIYSRSLIISDQIRYRTVNWNRGFRNNRFTINLRNIGQFNSLVEAGVNLQKFFRFSIQKQKKLINSDLFIQNEYPFPNDRISVIVGFGFSIIPMSEPLILISRHAILYDGMIKIYNNSFSNESILALNEEMKRCPKEEFEFFRKCCTDIENCVESFGIKIHSEPFETNGTKLQHPKIMPDSPDKPFYNKPSHTIEFAILCFHPFDLDKIKEFEDSFVEKAKKFGMNFEKCFDTQFVDIRNDSEIATVFQNLKIRDIHFVFIGLSQRSRKNFAFEKIKSHATNNHGLVTQIFIIEKLDFNVDIPEFFDSLAIKSCLKLGGQPNIIDPNYWNTFPFKPESTMVVGTFCNRFELDNFKYQLFSHSIVASIDTEFCQNISIERVSVKPNDEKLIEEIFRIALEEYHKEHDKYPKNIIIFHGKRYTDLKSVAESLDERIKVTSFSIDKFSPIRFITNKNEKVPIGTSVDLKFQQPILNRSTKEFAICIEIGNEGVRYKTTKYTVINDDSGMSDTQIKHLCYAMCHFYFDNFYINDVPFSFELAEYFAKSAITRCIGRNDINPIDSMEEIIEKFSRKVRVHGYLEYLVDDE</sequence>
<dbReference type="InterPro" id="IPR012337">
    <property type="entry name" value="RNaseH-like_sf"/>
</dbReference>
<dbReference type="KEGG" id="dpte:113789264"/>
<dbReference type="OrthoDB" id="445936at2759"/>
<feature type="domain" description="Piwi" evidence="1">
    <location>
        <begin position="331"/>
        <end position="624"/>
    </location>
</feature>
<dbReference type="PANTHER" id="PTHR22891">
    <property type="entry name" value="EUKARYOTIC TRANSLATION INITIATION FACTOR 2C"/>
    <property type="match status" value="1"/>
</dbReference>
<organism evidence="2 3">
    <name type="scientific">Dermatophagoides pteronyssinus</name>
    <name type="common">European house dust mite</name>
    <dbReference type="NCBI Taxonomy" id="6956"/>
    <lineage>
        <taxon>Eukaryota</taxon>
        <taxon>Metazoa</taxon>
        <taxon>Ecdysozoa</taxon>
        <taxon>Arthropoda</taxon>
        <taxon>Chelicerata</taxon>
        <taxon>Arachnida</taxon>
        <taxon>Acari</taxon>
        <taxon>Acariformes</taxon>
        <taxon>Sarcoptiformes</taxon>
        <taxon>Astigmata</taxon>
        <taxon>Psoroptidia</taxon>
        <taxon>Analgoidea</taxon>
        <taxon>Pyroglyphidae</taxon>
        <taxon>Dermatophagoidinae</taxon>
        <taxon>Dermatophagoides</taxon>
    </lineage>
</organism>
<dbReference type="Pfam" id="PF02171">
    <property type="entry name" value="Piwi"/>
    <property type="match status" value="1"/>
</dbReference>
<dbReference type="InParanoid" id="A0A6P6XNZ8"/>
<dbReference type="InterPro" id="IPR036397">
    <property type="entry name" value="RNaseH_sf"/>
</dbReference>
<reference evidence="3" key="1">
    <citation type="submission" date="2025-08" db="UniProtKB">
        <authorList>
            <consortium name="RefSeq"/>
        </authorList>
    </citation>
    <scope>IDENTIFICATION</scope>
    <source>
        <strain evidence="3">Airmid</strain>
    </source>
</reference>
<protein>
    <submittedName>
        <fullName evidence="3">Uncharacterized protein LOC113789264</fullName>
    </submittedName>
</protein>
<dbReference type="Gene3D" id="3.40.50.2300">
    <property type="match status" value="1"/>
</dbReference>
<dbReference type="SMART" id="SM00950">
    <property type="entry name" value="Piwi"/>
    <property type="match status" value="1"/>
</dbReference>
<dbReference type="SUPFAM" id="SSF53098">
    <property type="entry name" value="Ribonuclease H-like"/>
    <property type="match status" value="1"/>
</dbReference>
<name>A0A6P6XNZ8_DERPT</name>
<evidence type="ECO:0000313" key="3">
    <source>
        <dbReference type="RefSeq" id="XP_027194581.1"/>
    </source>
</evidence>
<keyword evidence="2" id="KW-1185">Reference proteome</keyword>
<dbReference type="RefSeq" id="XP_027194581.1">
    <property type="nucleotide sequence ID" value="XM_027338780.1"/>
</dbReference>
<dbReference type="Proteomes" id="UP000515146">
    <property type="component" value="Unplaced"/>
</dbReference>